<reference evidence="3" key="1">
    <citation type="journal article" date="2014" name="Science">
        <title>Ancient hybridizations among the ancestral genomes of bread wheat.</title>
        <authorList>
            <consortium name="International Wheat Genome Sequencing Consortium,"/>
            <person name="Marcussen T."/>
            <person name="Sandve S.R."/>
            <person name="Heier L."/>
            <person name="Spannagl M."/>
            <person name="Pfeifer M."/>
            <person name="Jakobsen K.S."/>
            <person name="Wulff B.B."/>
            <person name="Steuernagel B."/>
            <person name="Mayer K.F."/>
            <person name="Olsen O.A."/>
        </authorList>
    </citation>
    <scope>NUCLEOTIDE SEQUENCE [LARGE SCALE GENOMIC DNA]</scope>
    <source>
        <strain evidence="3">cv. AL8/78</strain>
    </source>
</reference>
<dbReference type="Gene3D" id="3.40.50.620">
    <property type="entry name" value="HUPs"/>
    <property type="match status" value="1"/>
</dbReference>
<reference evidence="2" key="5">
    <citation type="journal article" date="2021" name="G3 (Bethesda)">
        <title>Aegilops tauschii genome assembly Aet v5.0 features greater sequence contiguity and improved annotation.</title>
        <authorList>
            <person name="Wang L."/>
            <person name="Zhu T."/>
            <person name="Rodriguez J.C."/>
            <person name="Deal K.R."/>
            <person name="Dubcovsky J."/>
            <person name="McGuire P.E."/>
            <person name="Lux T."/>
            <person name="Spannagl M."/>
            <person name="Mayer K.F.X."/>
            <person name="Baldrich P."/>
            <person name="Meyers B.C."/>
            <person name="Huo N."/>
            <person name="Gu Y.Q."/>
            <person name="Zhou H."/>
            <person name="Devos K.M."/>
            <person name="Bennetzen J.L."/>
            <person name="Unver T."/>
            <person name="Budak H."/>
            <person name="Gulick P.J."/>
            <person name="Galiba G."/>
            <person name="Kalapos B."/>
            <person name="Nelson D.R."/>
            <person name="Li P."/>
            <person name="You F.M."/>
            <person name="Luo M.C."/>
            <person name="Dvorak J."/>
        </authorList>
    </citation>
    <scope>NUCLEOTIDE SEQUENCE [LARGE SCALE GENOMIC DNA]</scope>
    <source>
        <strain evidence="2">cv. AL8/78</strain>
    </source>
</reference>
<keyword evidence="3" id="KW-1185">Reference proteome</keyword>
<organism evidence="2 3">
    <name type="scientific">Aegilops tauschii subsp. strangulata</name>
    <name type="common">Goatgrass</name>
    <dbReference type="NCBI Taxonomy" id="200361"/>
    <lineage>
        <taxon>Eukaryota</taxon>
        <taxon>Viridiplantae</taxon>
        <taxon>Streptophyta</taxon>
        <taxon>Embryophyta</taxon>
        <taxon>Tracheophyta</taxon>
        <taxon>Spermatophyta</taxon>
        <taxon>Magnoliopsida</taxon>
        <taxon>Liliopsida</taxon>
        <taxon>Poales</taxon>
        <taxon>Poaceae</taxon>
        <taxon>BOP clade</taxon>
        <taxon>Pooideae</taxon>
        <taxon>Triticodae</taxon>
        <taxon>Triticeae</taxon>
        <taxon>Triticinae</taxon>
        <taxon>Aegilops</taxon>
    </lineage>
</organism>
<reference evidence="2" key="3">
    <citation type="journal article" date="2017" name="Nature">
        <title>Genome sequence of the progenitor of the wheat D genome Aegilops tauschii.</title>
        <authorList>
            <person name="Luo M.C."/>
            <person name="Gu Y.Q."/>
            <person name="Puiu D."/>
            <person name="Wang H."/>
            <person name="Twardziok S.O."/>
            <person name="Deal K.R."/>
            <person name="Huo N."/>
            <person name="Zhu T."/>
            <person name="Wang L."/>
            <person name="Wang Y."/>
            <person name="McGuire P.E."/>
            <person name="Liu S."/>
            <person name="Long H."/>
            <person name="Ramasamy R.K."/>
            <person name="Rodriguez J.C."/>
            <person name="Van S.L."/>
            <person name="Yuan L."/>
            <person name="Wang Z."/>
            <person name="Xia Z."/>
            <person name="Xiao L."/>
            <person name="Anderson O.D."/>
            <person name="Ouyang S."/>
            <person name="Liang Y."/>
            <person name="Zimin A.V."/>
            <person name="Pertea G."/>
            <person name="Qi P."/>
            <person name="Bennetzen J.L."/>
            <person name="Dai X."/>
            <person name="Dawson M.W."/>
            <person name="Muller H.G."/>
            <person name="Kugler K."/>
            <person name="Rivarola-Duarte L."/>
            <person name="Spannagl M."/>
            <person name="Mayer K.F.X."/>
            <person name="Lu F.H."/>
            <person name="Bevan M.W."/>
            <person name="Leroy P."/>
            <person name="Li P."/>
            <person name="You F.M."/>
            <person name="Sun Q."/>
            <person name="Liu Z."/>
            <person name="Lyons E."/>
            <person name="Wicker T."/>
            <person name="Salzberg S.L."/>
            <person name="Devos K.M."/>
            <person name="Dvorak J."/>
        </authorList>
    </citation>
    <scope>NUCLEOTIDE SEQUENCE [LARGE SCALE GENOMIC DNA]</scope>
    <source>
        <strain evidence="2">cv. AL8/78</strain>
    </source>
</reference>
<accession>A0A453AQ41</accession>
<evidence type="ECO:0000313" key="2">
    <source>
        <dbReference type="EnsemblPlants" id="AET2Gv20222600.20"/>
    </source>
</evidence>
<reference evidence="2" key="4">
    <citation type="submission" date="2019-03" db="UniProtKB">
        <authorList>
            <consortium name="EnsemblPlants"/>
        </authorList>
    </citation>
    <scope>IDENTIFICATION</scope>
</reference>
<dbReference type="InterPro" id="IPR014729">
    <property type="entry name" value="Rossmann-like_a/b/a_fold"/>
</dbReference>
<dbReference type="AlphaFoldDB" id="A0A453AQ41"/>
<dbReference type="InterPro" id="IPR006016">
    <property type="entry name" value="UspA"/>
</dbReference>
<protein>
    <recommendedName>
        <fullName evidence="1">UspA domain-containing protein</fullName>
    </recommendedName>
</protein>
<proteinExistence type="predicted"/>
<dbReference type="PANTHER" id="PTHR46553">
    <property type="entry name" value="ADENINE NUCLEOTIDE ALPHA HYDROLASES-LIKE SUPERFAMILY PROTEIN"/>
    <property type="match status" value="1"/>
</dbReference>
<dbReference type="Gramene" id="AET2Gv20222600.20">
    <property type="protein sequence ID" value="AET2Gv20222600.20"/>
    <property type="gene ID" value="AET2Gv20222600"/>
</dbReference>
<dbReference type="EnsemblPlants" id="AET2Gv20222600.20">
    <property type="protein sequence ID" value="AET2Gv20222600.20"/>
    <property type="gene ID" value="AET2Gv20222600"/>
</dbReference>
<dbReference type="PANTHER" id="PTHR46553:SF28">
    <property type="entry name" value="USPA DOMAIN-CONTAINING PROTEIN"/>
    <property type="match status" value="1"/>
</dbReference>
<name>A0A453AQ41_AEGTS</name>
<feature type="domain" description="UspA" evidence="1">
    <location>
        <begin position="3"/>
        <end position="49"/>
    </location>
</feature>
<dbReference type="Proteomes" id="UP000015105">
    <property type="component" value="Chromosome 2D"/>
</dbReference>
<dbReference type="SUPFAM" id="SSF52402">
    <property type="entry name" value="Adenine nucleotide alpha hydrolases-like"/>
    <property type="match status" value="1"/>
</dbReference>
<evidence type="ECO:0000259" key="1">
    <source>
        <dbReference type="Pfam" id="PF00582"/>
    </source>
</evidence>
<evidence type="ECO:0000313" key="3">
    <source>
        <dbReference type="Proteomes" id="UP000015105"/>
    </source>
</evidence>
<sequence>TVVLVAVDDSDHSYRALEWAVRHVAATAGAPGARAVELVVVHAKPSPSPVVTMGGPGAFVVNLLFNASSFRPPESERALL</sequence>
<reference evidence="3" key="2">
    <citation type="journal article" date="2017" name="Nat. Plants">
        <title>The Aegilops tauschii genome reveals multiple impacts of transposons.</title>
        <authorList>
            <person name="Zhao G."/>
            <person name="Zou C."/>
            <person name="Li K."/>
            <person name="Wang K."/>
            <person name="Li T."/>
            <person name="Gao L."/>
            <person name="Zhang X."/>
            <person name="Wang H."/>
            <person name="Yang Z."/>
            <person name="Liu X."/>
            <person name="Jiang W."/>
            <person name="Mao L."/>
            <person name="Kong X."/>
            <person name="Jiao Y."/>
            <person name="Jia J."/>
        </authorList>
    </citation>
    <scope>NUCLEOTIDE SEQUENCE [LARGE SCALE GENOMIC DNA]</scope>
    <source>
        <strain evidence="3">cv. AL8/78</strain>
    </source>
</reference>
<dbReference type="Pfam" id="PF00582">
    <property type="entry name" value="Usp"/>
    <property type="match status" value="1"/>
</dbReference>